<sequence>MKFRPAIKKDYQTIITILKDVDEDYKDQTLDNFYVAEEKGQIAGVVKLKNYDNFFFLSSLAVSQNHQKRGIASFILKELIKKSDKSIYLYTIIPEFFKKFGFKITKQKSFLPSKNSLECENCFPGKCVCMVKEGTVA</sequence>
<dbReference type="InterPro" id="IPR000182">
    <property type="entry name" value="GNAT_dom"/>
</dbReference>
<dbReference type="GO" id="GO:0016747">
    <property type="term" value="F:acyltransferase activity, transferring groups other than amino-acyl groups"/>
    <property type="evidence" value="ECO:0007669"/>
    <property type="project" value="InterPro"/>
</dbReference>
<dbReference type="CDD" id="cd04301">
    <property type="entry name" value="NAT_SF"/>
    <property type="match status" value="1"/>
</dbReference>
<dbReference type="PROSITE" id="PS51186">
    <property type="entry name" value="GNAT"/>
    <property type="match status" value="1"/>
</dbReference>
<comment type="caution">
    <text evidence="2">The sequence shown here is derived from an EMBL/GenBank/DDBJ whole genome shotgun (WGS) entry which is preliminary data.</text>
</comment>
<feature type="domain" description="N-acetyltransferase" evidence="1">
    <location>
        <begin position="1"/>
        <end position="135"/>
    </location>
</feature>
<dbReference type="Gene3D" id="3.40.630.30">
    <property type="match status" value="1"/>
</dbReference>
<reference evidence="2 3" key="1">
    <citation type="journal article" date="2016" name="Nat. Commun.">
        <title>Thousands of microbial genomes shed light on interconnected biogeochemical processes in an aquifer system.</title>
        <authorList>
            <person name="Anantharaman K."/>
            <person name="Brown C.T."/>
            <person name="Hug L.A."/>
            <person name="Sharon I."/>
            <person name="Castelle C.J."/>
            <person name="Probst A.J."/>
            <person name="Thomas B.C."/>
            <person name="Singh A."/>
            <person name="Wilkins M.J."/>
            <person name="Karaoz U."/>
            <person name="Brodie E.L."/>
            <person name="Williams K.H."/>
            <person name="Hubbard S.S."/>
            <person name="Banfield J.F."/>
        </authorList>
    </citation>
    <scope>NUCLEOTIDE SEQUENCE [LARGE SCALE GENOMIC DNA]</scope>
</reference>
<accession>A0A1F4S8X6</accession>
<dbReference type="SUPFAM" id="SSF55729">
    <property type="entry name" value="Acyl-CoA N-acyltransferases (Nat)"/>
    <property type="match status" value="1"/>
</dbReference>
<evidence type="ECO:0000313" key="3">
    <source>
        <dbReference type="Proteomes" id="UP000177905"/>
    </source>
</evidence>
<dbReference type="AlphaFoldDB" id="A0A1F4S8X6"/>
<dbReference type="Proteomes" id="UP000177905">
    <property type="component" value="Unassembled WGS sequence"/>
</dbReference>
<dbReference type="Pfam" id="PF13508">
    <property type="entry name" value="Acetyltransf_7"/>
    <property type="match status" value="1"/>
</dbReference>
<evidence type="ECO:0000259" key="1">
    <source>
        <dbReference type="PROSITE" id="PS51186"/>
    </source>
</evidence>
<name>A0A1F4S8X6_UNCSA</name>
<gene>
    <name evidence="2" type="ORF">A2290_05030</name>
</gene>
<dbReference type="InterPro" id="IPR016181">
    <property type="entry name" value="Acyl_CoA_acyltransferase"/>
</dbReference>
<organism evidence="2 3">
    <name type="scientific">candidate division WOR-1 bacterium RIFOXYB2_FULL_36_35</name>
    <dbReference type="NCBI Taxonomy" id="1802578"/>
    <lineage>
        <taxon>Bacteria</taxon>
        <taxon>Bacillati</taxon>
        <taxon>Saganbacteria</taxon>
    </lineage>
</organism>
<dbReference type="EMBL" id="MEUA01000001">
    <property type="protein sequence ID" value="OGC16859.1"/>
    <property type="molecule type" value="Genomic_DNA"/>
</dbReference>
<evidence type="ECO:0000313" key="2">
    <source>
        <dbReference type="EMBL" id="OGC16859.1"/>
    </source>
</evidence>
<protein>
    <recommendedName>
        <fullName evidence="1">N-acetyltransferase domain-containing protein</fullName>
    </recommendedName>
</protein>
<proteinExistence type="predicted"/>